<accession>A0ABV1QNF7</accession>
<evidence type="ECO:0000256" key="1">
    <source>
        <dbReference type="ARBA" id="ARBA00001526"/>
    </source>
</evidence>
<dbReference type="PROSITE" id="PS00336">
    <property type="entry name" value="BETA_LACTAMASE_C"/>
    <property type="match status" value="1"/>
</dbReference>
<dbReference type="InterPro" id="IPR001586">
    <property type="entry name" value="Beta-lactam_class-C_AS"/>
</dbReference>
<evidence type="ECO:0000259" key="7">
    <source>
        <dbReference type="Pfam" id="PF00144"/>
    </source>
</evidence>
<keyword evidence="9" id="KW-1185">Reference proteome</keyword>
<dbReference type="RefSeq" id="WP_350395324.1">
    <property type="nucleotide sequence ID" value="NZ_JBELQE010000079.1"/>
</dbReference>
<dbReference type="EMBL" id="JBELQE010000079">
    <property type="protein sequence ID" value="MER2250950.1"/>
    <property type="molecule type" value="Genomic_DNA"/>
</dbReference>
<sequence>MRKLGFFALALGGLFCGPLSGSGPAAAEGLAEGASARIAEVVERAYRPLLKDYDVPGLAVAVTRNGQSAVFTFGLADREGRRPVTRDTLFEIGSVSKTFTATLAAEAQALGRLSLADAPGRFLPWLRGSALDRVSLRDLGTYTAGGLPLQFPDAVTDEAAMRAYVRQWQPSAPAGTRRVYSNPSLGLFGAAAAAALGGDFSELMQDRLFPGLGLAHSFIRVPASDMARYAWGYGKEGRPIRVNRGVLDAQAYGVKSSAADMIRFVEANLDPGRLDPPLRQAVEGTHIGYSRVGAMVQGLGWELLPYPLSLERLQAANADAVRFEAQPAEPLDPPRAPTGATLFNKTGSTNGFGAYVAFVPEKRIGLVMLANRAVPIPARIAAAHAVLEALAAKDP</sequence>
<keyword evidence="4 6" id="KW-0378">Hydrolase</keyword>
<dbReference type="Pfam" id="PF00144">
    <property type="entry name" value="Beta-lactamase"/>
    <property type="match status" value="1"/>
</dbReference>
<gene>
    <name evidence="8" type="primary">ampC</name>
    <name evidence="8" type="ORF">ABS772_13600</name>
</gene>
<dbReference type="PANTHER" id="PTHR46825:SF8">
    <property type="entry name" value="BETA-LACTAMASE-RELATED"/>
    <property type="match status" value="1"/>
</dbReference>
<comment type="catalytic activity">
    <reaction evidence="1 6">
        <text>a beta-lactam + H2O = a substituted beta-amino acid</text>
        <dbReference type="Rhea" id="RHEA:20401"/>
        <dbReference type="ChEBI" id="CHEBI:15377"/>
        <dbReference type="ChEBI" id="CHEBI:35627"/>
        <dbReference type="ChEBI" id="CHEBI:140347"/>
        <dbReference type="EC" id="3.5.2.6"/>
    </reaction>
</comment>
<evidence type="ECO:0000256" key="2">
    <source>
        <dbReference type="ARBA" id="ARBA00007840"/>
    </source>
</evidence>
<dbReference type="InterPro" id="IPR050491">
    <property type="entry name" value="AmpC-like"/>
</dbReference>
<dbReference type="PANTHER" id="PTHR46825">
    <property type="entry name" value="D-ALANYL-D-ALANINE-CARBOXYPEPTIDASE/ENDOPEPTIDASE AMPH"/>
    <property type="match status" value="1"/>
</dbReference>
<dbReference type="SUPFAM" id="SSF56601">
    <property type="entry name" value="beta-lactamase/transpeptidase-like"/>
    <property type="match status" value="1"/>
</dbReference>
<comment type="similarity">
    <text evidence="2 6">Belongs to the class-C beta-lactamase family.</text>
</comment>
<feature type="domain" description="Beta-lactamase-related" evidence="7">
    <location>
        <begin position="42"/>
        <end position="390"/>
    </location>
</feature>
<dbReference type="Gene3D" id="3.40.710.10">
    <property type="entry name" value="DD-peptidase/beta-lactamase superfamily"/>
    <property type="match status" value="1"/>
</dbReference>
<protein>
    <recommendedName>
        <fullName evidence="3 6">Beta-lactamase</fullName>
        <ecNumber evidence="3 6">3.5.2.6</ecNumber>
    </recommendedName>
</protein>
<proteinExistence type="inferred from homology"/>
<keyword evidence="5 6" id="KW-0046">Antibiotic resistance</keyword>
<organism evidence="8 9">
    <name type="scientific">Methylorubrum podarium</name>
    <dbReference type="NCBI Taxonomy" id="200476"/>
    <lineage>
        <taxon>Bacteria</taxon>
        <taxon>Pseudomonadati</taxon>
        <taxon>Pseudomonadota</taxon>
        <taxon>Alphaproteobacteria</taxon>
        <taxon>Hyphomicrobiales</taxon>
        <taxon>Methylobacteriaceae</taxon>
        <taxon>Methylorubrum</taxon>
    </lineage>
</organism>
<dbReference type="EC" id="3.5.2.6" evidence="3 6"/>
<evidence type="ECO:0000256" key="3">
    <source>
        <dbReference type="ARBA" id="ARBA00012865"/>
    </source>
</evidence>
<evidence type="ECO:0000313" key="8">
    <source>
        <dbReference type="EMBL" id="MER2250950.1"/>
    </source>
</evidence>
<dbReference type="GO" id="GO:0008800">
    <property type="term" value="F:beta-lactamase activity"/>
    <property type="evidence" value="ECO:0007669"/>
    <property type="project" value="UniProtKB-EC"/>
</dbReference>
<evidence type="ECO:0000256" key="6">
    <source>
        <dbReference type="RuleBase" id="RU361140"/>
    </source>
</evidence>
<evidence type="ECO:0000313" key="9">
    <source>
        <dbReference type="Proteomes" id="UP001480955"/>
    </source>
</evidence>
<dbReference type="InterPro" id="IPR001466">
    <property type="entry name" value="Beta-lactam-related"/>
</dbReference>
<dbReference type="InterPro" id="IPR058136">
    <property type="entry name" value="AmpC"/>
</dbReference>
<dbReference type="Proteomes" id="UP001480955">
    <property type="component" value="Unassembled WGS sequence"/>
</dbReference>
<dbReference type="NCBIfam" id="NF033085">
    <property type="entry name" value="bla_class_C"/>
    <property type="match status" value="1"/>
</dbReference>
<evidence type="ECO:0000256" key="5">
    <source>
        <dbReference type="ARBA" id="ARBA00023251"/>
    </source>
</evidence>
<comment type="caution">
    <text evidence="8">The sequence shown here is derived from an EMBL/GenBank/DDBJ whole genome shotgun (WGS) entry which is preliminary data.</text>
</comment>
<evidence type="ECO:0000256" key="4">
    <source>
        <dbReference type="ARBA" id="ARBA00022801"/>
    </source>
</evidence>
<reference evidence="8 9" key="1">
    <citation type="submission" date="2024-06" db="EMBL/GenBank/DDBJ databases">
        <authorList>
            <person name="Campbell A.G."/>
        </authorList>
    </citation>
    <scope>NUCLEOTIDE SEQUENCE [LARGE SCALE GENOMIC DNA]</scope>
    <source>
        <strain evidence="8 9">EM12</strain>
    </source>
</reference>
<name>A0ABV1QNF7_9HYPH</name>
<dbReference type="InterPro" id="IPR012338">
    <property type="entry name" value="Beta-lactam/transpept-like"/>
</dbReference>